<dbReference type="CDD" id="cd02796">
    <property type="entry name" value="tRNA_bind_bactPheRS"/>
    <property type="match status" value="1"/>
</dbReference>
<keyword evidence="8 15" id="KW-0547">Nucleotide-binding</keyword>
<dbReference type="Pfam" id="PF03147">
    <property type="entry name" value="FDX-ACB"/>
    <property type="match status" value="1"/>
</dbReference>
<dbReference type="GO" id="GO:0004826">
    <property type="term" value="F:phenylalanine-tRNA ligase activity"/>
    <property type="evidence" value="ECO:0007669"/>
    <property type="project" value="UniProtKB-UniRule"/>
</dbReference>
<comment type="subunit">
    <text evidence="3 15">Tetramer of two alpha and two beta subunits.</text>
</comment>
<keyword evidence="9 15" id="KW-0067">ATP-binding</keyword>
<dbReference type="InterPro" id="IPR005121">
    <property type="entry name" value="Fdx_antiC-bd"/>
</dbReference>
<dbReference type="Gene3D" id="2.40.50.140">
    <property type="entry name" value="Nucleic acid-binding proteins"/>
    <property type="match status" value="1"/>
</dbReference>
<feature type="domain" description="TRNA-binding" evidence="17">
    <location>
        <begin position="39"/>
        <end position="147"/>
    </location>
</feature>
<dbReference type="Pfam" id="PF03483">
    <property type="entry name" value="B3_4"/>
    <property type="match status" value="1"/>
</dbReference>
<dbReference type="InterPro" id="IPR045864">
    <property type="entry name" value="aa-tRNA-synth_II/BPL/LPL"/>
</dbReference>
<dbReference type="PANTHER" id="PTHR10947">
    <property type="entry name" value="PHENYLALANYL-TRNA SYNTHETASE BETA CHAIN AND LEUCINE-RICH REPEAT-CONTAINING PROTEIN 47"/>
    <property type="match status" value="1"/>
</dbReference>
<dbReference type="SMART" id="SM00874">
    <property type="entry name" value="B5"/>
    <property type="match status" value="1"/>
</dbReference>
<feature type="domain" description="B5" evidence="19">
    <location>
        <begin position="398"/>
        <end position="479"/>
    </location>
</feature>
<dbReference type="InterPro" id="IPR041616">
    <property type="entry name" value="PheRS_beta_core"/>
</dbReference>
<reference evidence="20 21" key="1">
    <citation type="journal article" date="2019" name="Nat. Microbiol.">
        <title>Mediterranean grassland soil C-N compound turnover is dependent on rainfall and depth, and is mediated by genomically divergent microorganisms.</title>
        <authorList>
            <person name="Diamond S."/>
            <person name="Andeer P.F."/>
            <person name="Li Z."/>
            <person name="Crits-Christoph A."/>
            <person name="Burstein D."/>
            <person name="Anantharaman K."/>
            <person name="Lane K.R."/>
            <person name="Thomas B.C."/>
            <person name="Pan C."/>
            <person name="Northen T.R."/>
            <person name="Banfield J.F."/>
        </authorList>
    </citation>
    <scope>NUCLEOTIDE SEQUENCE [LARGE SCALE GENOMIC DNA]</scope>
    <source>
        <strain evidence="20">WS_9</strain>
    </source>
</reference>
<comment type="caution">
    <text evidence="20">The sequence shown here is derived from an EMBL/GenBank/DDBJ whole genome shotgun (WGS) entry which is preliminary data.</text>
</comment>
<dbReference type="InterPro" id="IPR004532">
    <property type="entry name" value="Phe-tRNA-ligase_IIc_bsu_bact"/>
</dbReference>
<evidence type="ECO:0000256" key="13">
    <source>
        <dbReference type="ARBA" id="ARBA00023146"/>
    </source>
</evidence>
<comment type="similarity">
    <text evidence="2 15">Belongs to the phenylalanyl-tRNA synthetase beta subunit family. Type 1 subfamily.</text>
</comment>
<dbReference type="Pfam" id="PF03484">
    <property type="entry name" value="B5"/>
    <property type="match status" value="1"/>
</dbReference>
<dbReference type="InterPro" id="IPR005147">
    <property type="entry name" value="tRNA_synthase_B5-dom"/>
</dbReference>
<evidence type="ECO:0000313" key="21">
    <source>
        <dbReference type="Proteomes" id="UP000317691"/>
    </source>
</evidence>
<organism evidence="20 21">
    <name type="scientific">Eiseniibacteriota bacterium</name>
    <dbReference type="NCBI Taxonomy" id="2212470"/>
    <lineage>
        <taxon>Bacteria</taxon>
        <taxon>Candidatus Eiseniibacteriota</taxon>
    </lineage>
</organism>
<dbReference type="GO" id="GO:0016539">
    <property type="term" value="P:intein-mediated protein splicing"/>
    <property type="evidence" value="ECO:0007669"/>
    <property type="project" value="InterPro"/>
</dbReference>
<dbReference type="GO" id="GO:0005524">
    <property type="term" value="F:ATP binding"/>
    <property type="evidence" value="ECO:0007669"/>
    <property type="project" value="UniProtKB-UniRule"/>
</dbReference>
<dbReference type="GO" id="GO:0009328">
    <property type="term" value="C:phenylalanine-tRNA ligase complex"/>
    <property type="evidence" value="ECO:0007669"/>
    <property type="project" value="TreeGrafter"/>
</dbReference>
<dbReference type="Pfam" id="PF17759">
    <property type="entry name" value="tRNA_synthFbeta"/>
    <property type="match status" value="1"/>
</dbReference>
<dbReference type="FunFam" id="2.40.50.140:FF:000045">
    <property type="entry name" value="Phenylalanine--tRNA ligase beta subunit"/>
    <property type="match status" value="1"/>
</dbReference>
<evidence type="ECO:0000256" key="14">
    <source>
        <dbReference type="ARBA" id="ARBA00049255"/>
    </source>
</evidence>
<evidence type="ECO:0000256" key="7">
    <source>
        <dbReference type="ARBA" id="ARBA00022723"/>
    </source>
</evidence>
<evidence type="ECO:0000313" key="20">
    <source>
        <dbReference type="EMBL" id="TMQ64214.1"/>
    </source>
</evidence>
<name>A0A538TKR9_UNCEI</name>
<feature type="binding site" evidence="15">
    <location>
        <position position="457"/>
    </location>
    <ligand>
        <name>Mg(2+)</name>
        <dbReference type="ChEBI" id="CHEBI:18420"/>
        <note>shared with alpha subunit</note>
    </ligand>
</feature>
<dbReference type="InterPro" id="IPR002547">
    <property type="entry name" value="tRNA-bd_dom"/>
</dbReference>
<dbReference type="Proteomes" id="UP000317691">
    <property type="component" value="Unassembled WGS sequence"/>
</dbReference>
<dbReference type="InterPro" id="IPR036690">
    <property type="entry name" value="Fdx_antiC-bd_sf"/>
</dbReference>
<dbReference type="SUPFAM" id="SSF55681">
    <property type="entry name" value="Class II aaRS and biotin synthetases"/>
    <property type="match status" value="1"/>
</dbReference>
<accession>A0A538TKR9</accession>
<dbReference type="SUPFAM" id="SSF56037">
    <property type="entry name" value="PheT/TilS domain"/>
    <property type="match status" value="1"/>
</dbReference>
<dbReference type="Gene3D" id="3.50.40.10">
    <property type="entry name" value="Phenylalanyl-trna Synthetase, Chain B, domain 3"/>
    <property type="match status" value="1"/>
</dbReference>
<dbReference type="SMART" id="SM00896">
    <property type="entry name" value="FDX-ACB"/>
    <property type="match status" value="1"/>
</dbReference>
<evidence type="ECO:0000256" key="11">
    <source>
        <dbReference type="ARBA" id="ARBA00022884"/>
    </source>
</evidence>
<feature type="binding site" evidence="15">
    <location>
        <position position="463"/>
    </location>
    <ligand>
        <name>Mg(2+)</name>
        <dbReference type="ChEBI" id="CHEBI:18420"/>
        <note>shared with alpha subunit</note>
    </ligand>
</feature>
<dbReference type="InterPro" id="IPR005146">
    <property type="entry name" value="B3/B4_tRNA-bd"/>
</dbReference>
<evidence type="ECO:0000259" key="18">
    <source>
        <dbReference type="PROSITE" id="PS51447"/>
    </source>
</evidence>
<dbReference type="SUPFAM" id="SSF54991">
    <property type="entry name" value="Anticodon-binding domain of PheRS"/>
    <property type="match status" value="1"/>
</dbReference>
<dbReference type="InterPro" id="IPR020825">
    <property type="entry name" value="Phe-tRNA_synthase-like_B3/B4"/>
</dbReference>
<feature type="domain" description="FDX-ACB" evidence="18">
    <location>
        <begin position="704"/>
        <end position="797"/>
    </location>
</feature>
<keyword evidence="13 15" id="KW-0030">Aminoacyl-tRNA synthetase</keyword>
<dbReference type="SUPFAM" id="SSF46955">
    <property type="entry name" value="Putative DNA-binding domain"/>
    <property type="match status" value="1"/>
</dbReference>
<comment type="cofactor">
    <cofactor evidence="15">
        <name>Mg(2+)</name>
        <dbReference type="ChEBI" id="CHEBI:18420"/>
    </cofactor>
    <text evidence="15">Binds 2 magnesium ions per tetramer.</text>
</comment>
<keyword evidence="4 15" id="KW-0963">Cytoplasm</keyword>
<evidence type="ECO:0000256" key="6">
    <source>
        <dbReference type="ARBA" id="ARBA00022598"/>
    </source>
</evidence>
<dbReference type="InterPro" id="IPR033714">
    <property type="entry name" value="tRNA_bind_bactPheRS"/>
</dbReference>
<evidence type="ECO:0000256" key="4">
    <source>
        <dbReference type="ARBA" id="ARBA00022490"/>
    </source>
</evidence>
<evidence type="ECO:0000256" key="9">
    <source>
        <dbReference type="ARBA" id="ARBA00022840"/>
    </source>
</evidence>
<dbReference type="Pfam" id="PF01588">
    <property type="entry name" value="tRNA_bind"/>
    <property type="match status" value="1"/>
</dbReference>
<keyword evidence="10 15" id="KW-0460">Magnesium</keyword>
<dbReference type="CDD" id="cd00769">
    <property type="entry name" value="PheRS_beta_core"/>
    <property type="match status" value="1"/>
</dbReference>
<evidence type="ECO:0000256" key="15">
    <source>
        <dbReference type="HAMAP-Rule" id="MF_00283"/>
    </source>
</evidence>
<dbReference type="PROSITE" id="PS50886">
    <property type="entry name" value="TRBD"/>
    <property type="match status" value="1"/>
</dbReference>
<dbReference type="GO" id="GO:0000287">
    <property type="term" value="F:magnesium ion binding"/>
    <property type="evidence" value="ECO:0007669"/>
    <property type="project" value="UniProtKB-UniRule"/>
</dbReference>
<dbReference type="Gene3D" id="3.30.930.10">
    <property type="entry name" value="Bira Bifunctional Protein, Domain 2"/>
    <property type="match status" value="1"/>
</dbReference>
<evidence type="ECO:0000256" key="3">
    <source>
        <dbReference type="ARBA" id="ARBA00011209"/>
    </source>
</evidence>
<keyword evidence="6 15" id="KW-0436">Ligase</keyword>
<evidence type="ECO:0000256" key="5">
    <source>
        <dbReference type="ARBA" id="ARBA00022555"/>
    </source>
</evidence>
<dbReference type="InterPro" id="IPR009061">
    <property type="entry name" value="DNA-bd_dom_put_sf"/>
</dbReference>
<evidence type="ECO:0000259" key="19">
    <source>
        <dbReference type="PROSITE" id="PS51483"/>
    </source>
</evidence>
<dbReference type="PROSITE" id="PS50817">
    <property type="entry name" value="INTEIN_N_TER"/>
    <property type="match status" value="1"/>
</dbReference>
<comment type="catalytic activity">
    <reaction evidence="14 15">
        <text>tRNA(Phe) + L-phenylalanine + ATP = L-phenylalanyl-tRNA(Phe) + AMP + diphosphate + H(+)</text>
        <dbReference type="Rhea" id="RHEA:19413"/>
        <dbReference type="Rhea" id="RHEA-COMP:9668"/>
        <dbReference type="Rhea" id="RHEA-COMP:9699"/>
        <dbReference type="ChEBI" id="CHEBI:15378"/>
        <dbReference type="ChEBI" id="CHEBI:30616"/>
        <dbReference type="ChEBI" id="CHEBI:33019"/>
        <dbReference type="ChEBI" id="CHEBI:58095"/>
        <dbReference type="ChEBI" id="CHEBI:78442"/>
        <dbReference type="ChEBI" id="CHEBI:78531"/>
        <dbReference type="ChEBI" id="CHEBI:456215"/>
        <dbReference type="EC" id="6.1.1.20"/>
    </reaction>
</comment>
<evidence type="ECO:0000256" key="1">
    <source>
        <dbReference type="ARBA" id="ARBA00004496"/>
    </source>
</evidence>
<evidence type="ECO:0000256" key="2">
    <source>
        <dbReference type="ARBA" id="ARBA00008653"/>
    </source>
</evidence>
<comment type="subcellular location">
    <subcellularLocation>
        <location evidence="1 15">Cytoplasm</location>
    </subcellularLocation>
</comment>
<sequence>MKITWKWLEDWVELPDRPEDLAHLLAMRGLPVQSLERGASFDPGIVVGSVVEVARHPDADRLSLCTVDIGSERLSIVCGAPNVAAGQRVAVAQVGSRLPDGTKLRKTKIRGVESQGMICSERELGLSDESQGIWVLPGNPPVGAPLASVTGSADPAIDVEITANRTDCMCVVGIAREVASARGAGLKPAPALRAEGAGALPEVKIENPADCLRYMARVVTGLKVGPSPDWLSRRLQASGFRSINNVVDATNYVLREFGQPIHAFDAANVGGNAIRVRRAKAGERLTLLDGREVALTPAHLVIADSRVPMGLAGVMGGLPSGVTDATTAVVLESAQFDPALTRATARSLGIASDAADRFAQGVDPEGVATALDATARILADVAGGKVVRDRVDLWPGRAERPQIALSLRRLAQLLGVAVEKDKATQALRSLGIEGAGPWKKQDGDEVASFRVPSHRLDIEIEEDLIEEVGRVIGYDAIPRRLRAVSTAYQPEAGAAPFDNRLADLARGFGFHEALSPVLVGEIPPEARHGLEDSEIWEIQNPKSRELKHLRVGLLPGLIGAAARNLHHGIREVRLAEVGKVFRASPPPLGSERHEAALILAGKSDEWDHPGAEEDRYLELKGAVEALLRALGIDSFRTDAYHEPCWKVGTGASIRASERRLGRLGEVAPSLASALGLNRPAWAAVLDVAALAAVVPAKRGYRPVARYPASKRDLAVIVPADTHHADLEDAIRAAGGAQMEEVRLFDVFEGGPVGAGKKSMAYALEFRAPDRTLLDREVDGLMEAIVRALQTKFGATLRGGAPARRSGGVPS</sequence>
<dbReference type="InterPro" id="IPR012340">
    <property type="entry name" value="NA-bd_OB-fold"/>
</dbReference>
<dbReference type="NCBIfam" id="TIGR00472">
    <property type="entry name" value="pheT_bact"/>
    <property type="match status" value="1"/>
</dbReference>
<evidence type="ECO:0000256" key="12">
    <source>
        <dbReference type="ARBA" id="ARBA00022917"/>
    </source>
</evidence>
<dbReference type="HAMAP" id="MF_00283">
    <property type="entry name" value="Phe_tRNA_synth_beta1"/>
    <property type="match status" value="1"/>
</dbReference>
<dbReference type="EMBL" id="VBOZ01000025">
    <property type="protein sequence ID" value="TMQ64214.1"/>
    <property type="molecule type" value="Genomic_DNA"/>
</dbReference>
<keyword evidence="7 15" id="KW-0479">Metal-binding</keyword>
<evidence type="ECO:0000259" key="17">
    <source>
        <dbReference type="PROSITE" id="PS50886"/>
    </source>
</evidence>
<dbReference type="NCBIfam" id="NF045760">
    <property type="entry name" value="YtpR"/>
    <property type="match status" value="1"/>
</dbReference>
<dbReference type="Gene3D" id="3.30.70.380">
    <property type="entry name" value="Ferrodoxin-fold anticodon-binding domain"/>
    <property type="match status" value="1"/>
</dbReference>
<dbReference type="InterPro" id="IPR045060">
    <property type="entry name" value="Phe-tRNA-ligase_IIc_bsu"/>
</dbReference>
<keyword evidence="11 16" id="KW-0694">RNA-binding</keyword>
<proteinExistence type="inferred from homology"/>
<protein>
    <recommendedName>
        <fullName evidence="15">Phenylalanine--tRNA ligase beta subunit</fullName>
        <ecNumber evidence="15">6.1.1.20</ecNumber>
    </recommendedName>
    <alternativeName>
        <fullName evidence="15">Phenylalanyl-tRNA synthetase beta subunit</fullName>
        <shortName evidence="15">PheRS</shortName>
    </alternativeName>
</protein>
<evidence type="ECO:0000256" key="8">
    <source>
        <dbReference type="ARBA" id="ARBA00022741"/>
    </source>
</evidence>
<dbReference type="GO" id="GO:0006432">
    <property type="term" value="P:phenylalanyl-tRNA aminoacylation"/>
    <property type="evidence" value="ECO:0007669"/>
    <property type="project" value="UniProtKB-UniRule"/>
</dbReference>
<dbReference type="Gene3D" id="3.30.56.10">
    <property type="match status" value="2"/>
</dbReference>
<dbReference type="PANTHER" id="PTHR10947:SF0">
    <property type="entry name" value="PHENYLALANINE--TRNA LIGASE BETA SUBUNIT"/>
    <property type="match status" value="1"/>
</dbReference>
<feature type="binding site" evidence="15">
    <location>
        <position position="466"/>
    </location>
    <ligand>
        <name>Mg(2+)</name>
        <dbReference type="ChEBI" id="CHEBI:18420"/>
        <note>shared with alpha subunit</note>
    </ligand>
</feature>
<feature type="binding site" evidence="15">
    <location>
        <position position="467"/>
    </location>
    <ligand>
        <name>Mg(2+)</name>
        <dbReference type="ChEBI" id="CHEBI:18420"/>
        <note>shared with alpha subunit</note>
    </ligand>
</feature>
<dbReference type="SMART" id="SM00873">
    <property type="entry name" value="B3_4"/>
    <property type="match status" value="1"/>
</dbReference>
<dbReference type="AlphaFoldDB" id="A0A538TKR9"/>
<keyword evidence="5 16" id="KW-0820">tRNA-binding</keyword>
<evidence type="ECO:0000256" key="10">
    <source>
        <dbReference type="ARBA" id="ARBA00022842"/>
    </source>
</evidence>
<dbReference type="PROSITE" id="PS51447">
    <property type="entry name" value="FDX_ACB"/>
    <property type="match status" value="1"/>
</dbReference>
<dbReference type="SUPFAM" id="SSF50249">
    <property type="entry name" value="Nucleic acid-binding proteins"/>
    <property type="match status" value="1"/>
</dbReference>
<dbReference type="InterPro" id="IPR006141">
    <property type="entry name" value="Intein_N"/>
</dbReference>
<keyword evidence="12 15" id="KW-0648">Protein biosynthesis</keyword>
<dbReference type="GO" id="GO:0000049">
    <property type="term" value="F:tRNA binding"/>
    <property type="evidence" value="ECO:0007669"/>
    <property type="project" value="UniProtKB-UniRule"/>
</dbReference>
<evidence type="ECO:0000256" key="16">
    <source>
        <dbReference type="PROSITE-ProRule" id="PRU00209"/>
    </source>
</evidence>
<dbReference type="PROSITE" id="PS51483">
    <property type="entry name" value="B5"/>
    <property type="match status" value="1"/>
</dbReference>
<dbReference type="EC" id="6.1.1.20" evidence="15"/>
<gene>
    <name evidence="15" type="primary">pheT</name>
    <name evidence="20" type="ORF">E6K79_07980</name>
</gene>
<dbReference type="FunFam" id="3.30.70.380:FF:000001">
    <property type="entry name" value="Phenylalanine--tRNA ligase beta subunit"/>
    <property type="match status" value="1"/>
</dbReference>